<proteinExistence type="predicted"/>
<evidence type="ECO:0000313" key="8">
    <source>
        <dbReference type="Proteomes" id="UP000003277"/>
    </source>
</evidence>
<dbReference type="InterPro" id="IPR011050">
    <property type="entry name" value="Pectin_lyase_fold/virulence"/>
</dbReference>
<dbReference type="Proteomes" id="UP000003277">
    <property type="component" value="Unassembled WGS sequence"/>
</dbReference>
<dbReference type="PANTHER" id="PTHR12338">
    <property type="entry name" value="AUTOTRANSPORTER"/>
    <property type="match status" value="1"/>
</dbReference>
<evidence type="ECO:0000256" key="4">
    <source>
        <dbReference type="SAM" id="MobiDB-lite"/>
    </source>
</evidence>
<evidence type="ECO:0000256" key="2">
    <source>
        <dbReference type="ARBA" id="ARBA00022525"/>
    </source>
</evidence>
<keyword evidence="3 5" id="KW-0732">Signal</keyword>
<dbReference type="Gene3D" id="2.160.20.10">
    <property type="entry name" value="Single-stranded right-handed beta-helix, Pectin lyase-like"/>
    <property type="match status" value="1"/>
</dbReference>
<feature type="region of interest" description="Disordered" evidence="4">
    <location>
        <begin position="1335"/>
        <end position="1358"/>
    </location>
</feature>
<dbReference type="OrthoDB" id="218680at2"/>
<accession>H1CXT5</accession>
<evidence type="ECO:0000256" key="1">
    <source>
        <dbReference type="ARBA" id="ARBA00004613"/>
    </source>
</evidence>
<dbReference type="eggNOG" id="COG5295">
    <property type="taxonomic scope" value="Bacteria"/>
</dbReference>
<dbReference type="GO" id="GO:0005576">
    <property type="term" value="C:extracellular region"/>
    <property type="evidence" value="ECO:0007669"/>
    <property type="project" value="UniProtKB-SubCell"/>
</dbReference>
<feature type="compositionally biased region" description="Basic and acidic residues" evidence="4">
    <location>
        <begin position="1140"/>
        <end position="1150"/>
    </location>
</feature>
<name>H1CXT5_9FIRM</name>
<feature type="chain" id="PRO_5003548783" evidence="5">
    <location>
        <begin position="29"/>
        <end position="2249"/>
    </location>
</feature>
<dbReference type="RefSeq" id="WP_008858679.1">
    <property type="nucleotide sequence ID" value="NZ_JH591187.1"/>
</dbReference>
<dbReference type="NCBIfam" id="TIGR01901">
    <property type="entry name" value="adhes_NPXG"/>
    <property type="match status" value="1"/>
</dbReference>
<feature type="signal peptide" evidence="5">
    <location>
        <begin position="1"/>
        <end position="28"/>
    </location>
</feature>
<organism evidence="7 8">
    <name type="scientific">Dialister succinatiphilus YIT 11850</name>
    <dbReference type="NCBI Taxonomy" id="742743"/>
    <lineage>
        <taxon>Bacteria</taxon>
        <taxon>Bacillati</taxon>
        <taxon>Bacillota</taxon>
        <taxon>Negativicutes</taxon>
        <taxon>Veillonellales</taxon>
        <taxon>Veillonellaceae</taxon>
        <taxon>Dialister</taxon>
    </lineage>
</organism>
<dbReference type="PANTHER" id="PTHR12338:SF8">
    <property type="entry name" value="HEME_HEMOPEXIN-BINDING PROTEIN"/>
    <property type="match status" value="1"/>
</dbReference>
<feature type="region of interest" description="Disordered" evidence="4">
    <location>
        <begin position="1644"/>
        <end position="1663"/>
    </location>
</feature>
<keyword evidence="8" id="KW-1185">Reference proteome</keyword>
<dbReference type="EMBL" id="ADLT01000006">
    <property type="protein sequence ID" value="EHO63895.1"/>
    <property type="molecule type" value="Genomic_DNA"/>
</dbReference>
<dbReference type="InterPro" id="IPR008638">
    <property type="entry name" value="FhaB/CdiA-like_TPS"/>
</dbReference>
<gene>
    <name evidence="7" type="ORF">HMPREF9453_00173</name>
</gene>
<reference evidence="7 8" key="1">
    <citation type="submission" date="2011-11" db="EMBL/GenBank/DDBJ databases">
        <title>The Genome Sequence of Dialister succinatiphilus YIT 11850.</title>
        <authorList>
            <consortium name="The Broad Institute Genome Sequencing Platform"/>
            <person name="Earl A."/>
            <person name="Ward D."/>
            <person name="Feldgarden M."/>
            <person name="Gevers D."/>
            <person name="Morotomi M."/>
            <person name="Young S.K."/>
            <person name="Zeng Q."/>
            <person name="Gargeya S."/>
            <person name="Fitzgerald M."/>
            <person name="Haas B."/>
            <person name="Abouelleil A."/>
            <person name="Alvarado L."/>
            <person name="Arachchi H.M."/>
            <person name="Berlin A."/>
            <person name="Brown A."/>
            <person name="Chapman S.B."/>
            <person name="Dunbar C."/>
            <person name="Gearin G."/>
            <person name="Goldberg J."/>
            <person name="Griggs A."/>
            <person name="Gujja S."/>
            <person name="Heiman D."/>
            <person name="Howarth C."/>
            <person name="Lui A."/>
            <person name="MacDonald P.J.P."/>
            <person name="Montmayeur A."/>
            <person name="Murphy C."/>
            <person name="Neiman D."/>
            <person name="Pearson M."/>
            <person name="Priest M."/>
            <person name="Roberts A."/>
            <person name="Saif S."/>
            <person name="Shea T."/>
            <person name="Sisk P."/>
            <person name="Stolte C."/>
            <person name="Sykes S."/>
            <person name="Wortman J."/>
            <person name="Nusbaum C."/>
            <person name="Birren B."/>
        </authorList>
    </citation>
    <scope>NUCLEOTIDE SEQUENCE [LARGE SCALE GENOMIC DNA]</scope>
    <source>
        <strain evidence="7 8">YIT 11850</strain>
    </source>
</reference>
<dbReference type="STRING" id="742743.HMPREF9453_00173"/>
<dbReference type="InterPro" id="IPR012334">
    <property type="entry name" value="Pectin_lyas_fold"/>
</dbReference>
<dbReference type="PATRIC" id="fig|742743.3.peg.179"/>
<evidence type="ECO:0000259" key="6">
    <source>
        <dbReference type="SMART" id="SM00912"/>
    </source>
</evidence>
<dbReference type="InterPro" id="IPR050909">
    <property type="entry name" value="Bact_Autotransporter_VF"/>
</dbReference>
<comment type="caution">
    <text evidence="7">The sequence shown here is derived from an EMBL/GenBank/DDBJ whole genome shotgun (WGS) entry which is preliminary data.</text>
</comment>
<dbReference type="eggNOG" id="COG3210">
    <property type="taxonomic scope" value="Bacteria"/>
</dbReference>
<protein>
    <submittedName>
        <fullName evidence="7">Filamentous hemagglutinin family domain-containing protein</fullName>
    </submittedName>
</protein>
<feature type="compositionally biased region" description="Polar residues" evidence="4">
    <location>
        <begin position="1130"/>
        <end position="1139"/>
    </location>
</feature>
<keyword evidence="2" id="KW-0964">Secreted</keyword>
<evidence type="ECO:0000256" key="3">
    <source>
        <dbReference type="ARBA" id="ARBA00022729"/>
    </source>
</evidence>
<dbReference type="HOGENOM" id="CLU_230668_0_0_9"/>
<dbReference type="SMART" id="SM00912">
    <property type="entry name" value="Haemagg_act"/>
    <property type="match status" value="1"/>
</dbReference>
<comment type="subcellular location">
    <subcellularLocation>
        <location evidence="1">Secreted</location>
    </subcellularLocation>
</comment>
<evidence type="ECO:0000256" key="5">
    <source>
        <dbReference type="SAM" id="SignalP"/>
    </source>
</evidence>
<sequence length="2249" mass="239035">MHNYGHWKKTLALLVMSALSLGASSVDAMPEGGVVRSGSGSVTQNGKEMTIRQDSGRLAMDWTGFSVGKDETVRFQQPGKDALALNRVTGNQQSVIDGSLLSNGHVLLVNPNGVVIGKNASIDVGGLVASTAQVKDNFMKEFGNSTGAFSLGGVSDGKIINEGTIKAEGGLVALHAAKVENSGTISNTGGSAVLAAADTLTLTPDADGKLNFTVDGKTAEASALNKGAITADGGTIVMTADSASDVMSTVVNNSGTLQARTLRKNEKGQILLDGGDKGQVEVSGTLDASGMKDGQSAGNIKVIGEKTIVHDGTNLLARGNVDGGKIETSGDVLNLGDNLNIDASGNRGSHGTWLLDPLEVVISATKPSSADHNYGTIVGDTNGKTKNNVIYNDPPSGQNANNSYNSTTWIDSNQVGNILSNGTDVMIQAISSSGAASITLESPIDITVSSSASKNPTFTLEANRNITINQNITAKSGGKGLNIMLNADTDGDNIGAVIMNADVTTNGGWFKSATGGNVTHTYGTSDADKKNYGTYNGVKVGGGPKHGPKHDGSTVGTYFGGKDTAKQAENRFIKTNGGAITLNGEVAIGLNGGTLNLETNGGALTVTGIVNSGNSYDYYYYDADTDTWNKTSDDAVIKKINGYVDKVLNGTEGVPMYEYKGINYSKDKDGNLTWTYDAVYYPDATNGNALHYVFRPLSTEEADEADQFITNNTNNNRDKEDTTNFSHTLTTSNPKWYLTKKAGWGFNSFIVRGKSSMTIDAFLTYLKNTYGNKNNFNSRYPHGTKYSAFTDAEKVNLRKDITSYLAHNWYVAQEMASTGSKGNGDQVGDSYLATITTRLENSLTTPNGAHIMWAGGRGSGVRNRNKKNDAYNVVTWYPADPTHPDGFYWVTGPEGLATDNASTYNDTAIGTGTKFWDTSSTDVQKDSNNYGQSVFGEAHWSTNLVGHQPDDNGPFLTVGYGSDNQWDDANFGGETTVGFVRETNSANSSLKINTGNGAVNLQGNIGGSQKLDTVTVNTTGDVTTGGSKITDYNMGTIHADHGVTIKGQNVTIGGRISSGASTETVNTDSSVVTDNVTITAARDITVHGITADGKTDENGKVTNGGKIKLTSTADNGVDNGVIKLESTANSNKNDYTVGNNKHEGDKEKDDGTLIAGSTENGAVIVDAQGKTGAFINETQGSSAITTGVVKDENGKVNKEGTWQVYVASPSDYDTKLGDNLNSKTNAQWSSESTRKSTTDEFDINAAGHNIGTYTDTSSNKFIFQVTPVITISGGNQQKTYGDTLDEDQLRNLLSTSATYKDSTGKDVDVTQFSNFNEADYLIYVTSSDGNKTGKDAVAVSSGGAEPGATRTNGDEDKKASDGNKAFYVFNVEKNGAKALNGYDLNTINGDIEILRKTLTINTDATQTYGKADVTSRTTKDYSTQLVNGDTLNAGDITYTIATKGTYATSKGSNTTAHKGIYENQYLTSGAGVKGSDGSDASANYEVTGSGTITVNPANLYLTVGDVSTTYGTAFDTDQYTYKIDEKEGGLVNGDTPDSVLGDQFLSYTNTGAKTDASNDKVKTQNAGTYELQGAVSKDKELSDYTVHITNGKSTVEKAKLTLTVGDTSTTYGTSDWTPYSYTLSGNTNGDSEDNVRNNQIEVSYSNGGEKSDPNNSAVKTQNAGDYGLTGTFTLKGDTAKNYEIDEVNSDLTGKATVKKATVKVKLNDVSTTYGTAFETKEYGYNANTIEGLTNGDVSDVVTSALKGTYGTGDITYTNTGDASTEEKQAGKVTKTVNGGPYYLEGTTDKTLKNYNIEIENGNATIKKATLHLSTGDYTETYGDVGEVQKDLDSATRVMGEKNGDDLADLVSEIGIHNTSGALLSDTRTNDVKYKADGSLDSYDITTDFKNSLDNYDVVQDKAGSVTLNPKEITIKNTMTQKYGSSDRIYKEATVPEGQLANGDTIFTKDLKFDIKADGEYAKSLADNKKNSSEAVTADAGTYTGELIHTGGGIIHKDGTDAYKNYKVTVEGDIIVNPKDITTRANGTGSTLDNLSWDVKNDSLANGDVWGKDVLFDKTYGDMISYADRTFGVKSFIDGKQISDGTQIGNYIYHPTGIVQLTFNPIVKPDVWAHSGGYRPRNKIETFLPVFRVEDAKVGQYGTYGVEHNEEGDRLVLSATGMRLPEPDQVPDEERTFTTTLSTETGSGTFKLVYNGVSLKVYPQDKEAEEMVRAGDKTKNVSLSEKALYVGYTEMGLDLIDLKGVYIYFN</sequence>
<evidence type="ECO:0000313" key="7">
    <source>
        <dbReference type="EMBL" id="EHO63895.1"/>
    </source>
</evidence>
<dbReference type="Pfam" id="PF05860">
    <property type="entry name" value="TPS"/>
    <property type="match status" value="1"/>
</dbReference>
<dbReference type="SUPFAM" id="SSF51126">
    <property type="entry name" value="Pectin lyase-like"/>
    <property type="match status" value="1"/>
</dbReference>
<feature type="region of interest" description="Disordered" evidence="4">
    <location>
        <begin position="1130"/>
        <end position="1150"/>
    </location>
</feature>
<feature type="domain" description="Filamentous haemagglutinin FhaB/tRNA nuclease CdiA-like TPS" evidence="6">
    <location>
        <begin position="26"/>
        <end position="138"/>
    </location>
</feature>